<feature type="region of interest" description="Disordered" evidence="1">
    <location>
        <begin position="255"/>
        <end position="288"/>
    </location>
</feature>
<protein>
    <submittedName>
        <fullName evidence="2">Gamma-glutamyltransferase family protein</fullName>
    </submittedName>
</protein>
<dbReference type="AlphaFoldDB" id="A0A937W7I2"/>
<evidence type="ECO:0000256" key="1">
    <source>
        <dbReference type="SAM" id="MobiDB-lite"/>
    </source>
</evidence>
<accession>A0A937W7I2</accession>
<sequence>RQHLGGRIGRGVHRCVMPAALDAWLTALERHGTMTFTEVVTPALELAEVGFPMHDVMLSTMATPSALEAMRQWPSTRTIFLPDGDLIPLGARVVQKDLAHTLRLLIEAEQGATSRVAGLHAVRARFYQGDIAEQMVRFVQQQGGWLTMEDLATFHVSVEAPVKTTYRGYEVYACGPWCQGPVVPQTLNILEGYDLAAMDRFSPAVYHLILEALKAAFADRDRYYGDPRHVAVPMDGLLSKAYAAEWRSRIDPQVASPGMPEPGDAWRFSAHQPHQPSRWRFPTPSSGPVEPDTSYVAVVDRWGNAFSATPSDGVTNTPVVPGLGFIISSRGMQSWLDPDHPSCLAPGKRPRLTPSPGMVLKDGRLVMPYGTPGNDVQPQAMVQYLMNVLDYGMNPQQAIEAPRCATMSFPRSSDPHPYTPGLAHLEARLDASVAAELTRMGHQLHLWPDWAKGAGSVGAVQVDHEHGVLHGVADVRRVAYAMGR</sequence>
<name>A0A937W7I2_UNCTE</name>
<dbReference type="Gene3D" id="3.60.20.40">
    <property type="match status" value="1"/>
</dbReference>
<organism evidence="2 3">
    <name type="scientific">Tectimicrobiota bacterium</name>
    <dbReference type="NCBI Taxonomy" id="2528274"/>
    <lineage>
        <taxon>Bacteria</taxon>
        <taxon>Pseudomonadati</taxon>
        <taxon>Nitrospinota/Tectimicrobiota group</taxon>
        <taxon>Candidatus Tectimicrobiota</taxon>
    </lineage>
</organism>
<dbReference type="Pfam" id="PF01019">
    <property type="entry name" value="G_glu_transpept"/>
    <property type="match status" value="1"/>
</dbReference>
<dbReference type="PANTHER" id="PTHR43881:SF1">
    <property type="entry name" value="GAMMA-GLUTAMYLTRANSPEPTIDASE (AFU_ORTHOLOGUE AFUA_4G13580)"/>
    <property type="match status" value="1"/>
</dbReference>
<gene>
    <name evidence="2" type="ORF">FJZ47_25490</name>
</gene>
<dbReference type="InterPro" id="IPR052896">
    <property type="entry name" value="GGT-like_enzyme"/>
</dbReference>
<evidence type="ECO:0000313" key="2">
    <source>
        <dbReference type="EMBL" id="MBM3227135.1"/>
    </source>
</evidence>
<dbReference type="InterPro" id="IPR043137">
    <property type="entry name" value="GGT_ssub_C"/>
</dbReference>
<dbReference type="Proteomes" id="UP000712673">
    <property type="component" value="Unassembled WGS sequence"/>
</dbReference>
<dbReference type="Gene3D" id="1.10.246.130">
    <property type="match status" value="1"/>
</dbReference>
<reference evidence="2" key="1">
    <citation type="submission" date="2019-03" db="EMBL/GenBank/DDBJ databases">
        <title>Lake Tanganyika Metagenome-Assembled Genomes (MAGs).</title>
        <authorList>
            <person name="Tran P."/>
        </authorList>
    </citation>
    <scope>NUCLEOTIDE SEQUENCE</scope>
    <source>
        <strain evidence="2">K_DeepCast_65m_m2_066</strain>
    </source>
</reference>
<dbReference type="InterPro" id="IPR029055">
    <property type="entry name" value="Ntn_hydrolases_N"/>
</dbReference>
<comment type="caution">
    <text evidence="2">The sequence shown here is derived from an EMBL/GenBank/DDBJ whole genome shotgun (WGS) entry which is preliminary data.</text>
</comment>
<evidence type="ECO:0000313" key="3">
    <source>
        <dbReference type="Proteomes" id="UP000712673"/>
    </source>
</evidence>
<dbReference type="PRINTS" id="PR01210">
    <property type="entry name" value="GGTRANSPTASE"/>
</dbReference>
<dbReference type="SUPFAM" id="SSF56235">
    <property type="entry name" value="N-terminal nucleophile aminohydrolases (Ntn hydrolases)"/>
    <property type="match status" value="1"/>
</dbReference>
<dbReference type="InterPro" id="IPR043138">
    <property type="entry name" value="GGT_lsub"/>
</dbReference>
<dbReference type="EMBL" id="VGLS01001211">
    <property type="protein sequence ID" value="MBM3227135.1"/>
    <property type="molecule type" value="Genomic_DNA"/>
</dbReference>
<dbReference type="PANTHER" id="PTHR43881">
    <property type="entry name" value="GAMMA-GLUTAMYLTRANSPEPTIDASE (AFU_ORTHOLOGUE AFUA_4G13580)"/>
    <property type="match status" value="1"/>
</dbReference>
<feature type="non-terminal residue" evidence="2">
    <location>
        <position position="1"/>
    </location>
</feature>
<proteinExistence type="predicted"/>